<dbReference type="Gene3D" id="3.30.420.10">
    <property type="entry name" value="Ribonuclease H-like superfamily/Ribonuclease H"/>
    <property type="match status" value="1"/>
</dbReference>
<name>A0AAD5VHS8_9AGAR</name>
<evidence type="ECO:0000256" key="1">
    <source>
        <dbReference type="ARBA" id="ARBA00022884"/>
    </source>
</evidence>
<dbReference type="GO" id="GO:0003723">
    <property type="term" value="F:RNA binding"/>
    <property type="evidence" value="ECO:0007669"/>
    <property type="project" value="UniProtKB-KW"/>
</dbReference>
<feature type="region of interest" description="Disordered" evidence="2">
    <location>
        <begin position="446"/>
        <end position="502"/>
    </location>
</feature>
<dbReference type="PANTHER" id="PTHR46791:SF5">
    <property type="entry name" value="CLR5 DOMAIN-CONTAINING PROTEIN-RELATED"/>
    <property type="match status" value="1"/>
</dbReference>
<dbReference type="Proteomes" id="UP001213000">
    <property type="component" value="Unassembled WGS sequence"/>
</dbReference>
<feature type="compositionally biased region" description="Low complexity" evidence="2">
    <location>
        <begin position="185"/>
        <end position="211"/>
    </location>
</feature>
<feature type="region of interest" description="Disordered" evidence="2">
    <location>
        <begin position="862"/>
        <end position="889"/>
    </location>
</feature>
<gene>
    <name evidence="4" type="ORF">NP233_g10697</name>
</gene>
<dbReference type="PROSITE" id="PS50994">
    <property type="entry name" value="INTEGRASE"/>
    <property type="match status" value="1"/>
</dbReference>
<feature type="region of interest" description="Disordered" evidence="2">
    <location>
        <begin position="1511"/>
        <end position="1541"/>
    </location>
</feature>
<comment type="caution">
    <text evidence="4">The sequence shown here is derived from an EMBL/GenBank/DDBJ whole genome shotgun (WGS) entry which is preliminary data.</text>
</comment>
<dbReference type="GO" id="GO:0005634">
    <property type="term" value="C:nucleus"/>
    <property type="evidence" value="ECO:0007669"/>
    <property type="project" value="UniProtKB-ARBA"/>
</dbReference>
<accession>A0AAD5VHS8</accession>
<dbReference type="PANTHER" id="PTHR46791">
    <property type="entry name" value="EXPRESSED PROTEIN"/>
    <property type="match status" value="1"/>
</dbReference>
<sequence>MPLVPRGGCPQGSCPQTCMEYLEEGTYHQVPQGDSPGPCICGCPYIQHLLSPEHYRDGPVPKGGCARTFCSRFWALVLPVTGNPRCICGDYFTAHVSISVSTDTTSSTQGQPRAGGIRAPGPQVVLSSGQVLHPPPPLPIPFTTGQPLANPMNAYLHTPLPASSAAATVNGRRNASIQCMNANQTPSRASRSQAPRAATAPAASSLASVSATTASTTQAKLRIVLWVFKSLNFLPTDRQGGQYKGISAASNRGTSFHEMAHLHQYIQTAQSFGLVFNLDVDANASGDSLATAITDGLMANVSTHSYSLTDNFTPGPAATRTFYLQPWVLIGVKNSRSQLTFSCLSLTLTPSKFTLAFLRKAWPHGSLEEQDADRSLVFLAPRWDDLRETGHASACFGWRVLREAGLLEVSAGGSACMMTCNAPVVTRGPSASTSSTVADVTSTQPFAATQAAQQSPSSRSREEEEEVNESPRPQCRRQLENEPVRDLGDSAPRHLPDPQYSTRSPLPLDVLLALSRSDAPYTLAPPAKIATWQEDCIDLHVPFVSPYIVESIQFDDLIFNHDVPVIWAEDQAKAAECLLALVDHVHHSYTSANPPSPPEIPGVWSCNWDVKFWSFLRRDTFKVQVGADSHGSGVVSGVLEAAWKTLIDNEHFWQKRASGASTPLFGTIELGVEEERYWLRCGTMAAMMIYHQGGLPRTSLWPIFAAVAGPEFFNMPPSIIKRLDPDSFAALASWLKLSPLDIIANVSETSLQQLFTHANVPASQAAQPQLPHIHQSFTELFLASTLLGVGIEKLNNFAYRAFVRGFNVPLNCHGNWSFINSFSEWAVVTTMARANCYTILGTAFTRDLLSPAEVTSLHYLEGVGHPPEVHSEDKEGTEEGTEENDEPTRDVVSSLIFEDDEPDSPVYRSIVFLEAMTGTTLLPLSPGWSINIQLTDKLPLLPKFRATMKETFRIQACYKTAYLFLMPALLEILAEADEEDRQTRFSSWIHPRLLAARREFQIALPSAQVVAIFNLHNCHPPCVTTAFDVPAGLSRLTTKHALQYLMDFLPHIHRRLQQGGICYIGYTKQKVVGQDFMGGNSGFRELGQVELLRNEEVVIPAVNAHAQQLLERELGLESNQTIHILYFYNEAFSGISPSAPLVPSRHVNQSQPSPTSTELVQQYFENNFATIRDDIRCCHEAFVQEQKAQGKHQWEGSAYLWVITFHLIRPITDCLQFSWTTKRLVKDCYNGHRVAFHVEDLIQFLKIDTLNTLKAVISNMKRADAMLKVLRSSIYTSDAEREDAGRKIRRLEVILSPNLMINSEGVIRGDLSRDEEWVLKVPRGVFEKFIGQYYAATTAAKKALERGRRAAVAPGDLRSPNDLHQSLAGLQRDTTVILQTQRGDLEQLSRHQALVQRWRDLAQGYSDLVTPETLQSALQIVEDLLVLLERAKTQSCDEPDAPAPRVVHVLRTGKCGRPRKETDPTWLETVHPCLAPTRISKHLAAANEPDVCPRTVRRRLLEQNLVEPHPPVFIYSSNEEGEQSTTQSDTRHTTYCETPMTNDELDDRMREYIRPFSRHNGRAMTQGLMHSRGVRVSCDRMEESRARVQGLLCPFKRVAIVRQKYEVAGANSLWHHDGQHGLIKYKLVVHAFIDGKTRFVTGLRIHNNNQADSVLSLFLNAVSKYGLPSRVRGDHGTENLRVAEYMEIVRGSNRGSYLWGQSVHNTRIERLWVDVKQGFVHKWCDFFLSLTVHCGLIAEYPDHIWLLHHIFLGQLNREAEEWTAMWNEHPLSIPGISNDSPTVMYALSLGVEEDYGIEYEHLQEPVQVHDYTEDVRDHAPHIPSEPDTHDFRPTPSEVVCEAPNCPLTPNKIQILDFYLSQAMDMSSQEEEVRRMQLKDYKQAPLECYIYYQPSSSTYIYAKTMVLPGLFLPLTPGIERRIIDCQHLLRLTVVINIPEEATWVANTCRWDKNERPRRKLDHQSKVLQHQMASHVWVKQPHWYDPTPTKGSIAAVSVRIGEGVRRIILTLTGKESAWTSWGI</sequence>
<organism evidence="4 5">
    <name type="scientific">Leucocoprinus birnbaumii</name>
    <dbReference type="NCBI Taxonomy" id="56174"/>
    <lineage>
        <taxon>Eukaryota</taxon>
        <taxon>Fungi</taxon>
        <taxon>Dikarya</taxon>
        <taxon>Basidiomycota</taxon>
        <taxon>Agaricomycotina</taxon>
        <taxon>Agaricomycetes</taxon>
        <taxon>Agaricomycetidae</taxon>
        <taxon>Agaricales</taxon>
        <taxon>Agaricineae</taxon>
        <taxon>Agaricaceae</taxon>
        <taxon>Leucocoprinus</taxon>
    </lineage>
</organism>
<dbReference type="InterPro" id="IPR001584">
    <property type="entry name" value="Integrase_cat-core"/>
</dbReference>
<dbReference type="EMBL" id="JANIEX010001133">
    <property type="protein sequence ID" value="KAJ3560649.1"/>
    <property type="molecule type" value="Genomic_DNA"/>
</dbReference>
<evidence type="ECO:0000313" key="5">
    <source>
        <dbReference type="Proteomes" id="UP001213000"/>
    </source>
</evidence>
<evidence type="ECO:0000256" key="2">
    <source>
        <dbReference type="SAM" id="MobiDB-lite"/>
    </source>
</evidence>
<protein>
    <recommendedName>
        <fullName evidence="3">Integrase catalytic domain-containing protein</fullName>
    </recommendedName>
</protein>
<dbReference type="InterPro" id="IPR012337">
    <property type="entry name" value="RNaseH-like_sf"/>
</dbReference>
<dbReference type="InterPro" id="IPR036397">
    <property type="entry name" value="RNaseH_sf"/>
</dbReference>
<feature type="domain" description="Integrase catalytic" evidence="3">
    <location>
        <begin position="1605"/>
        <end position="1687"/>
    </location>
</feature>
<evidence type="ECO:0000259" key="3">
    <source>
        <dbReference type="PROSITE" id="PS50994"/>
    </source>
</evidence>
<dbReference type="InterPro" id="IPR058913">
    <property type="entry name" value="Integrase_dom_put"/>
</dbReference>
<proteinExistence type="predicted"/>
<dbReference type="SUPFAM" id="SSF53098">
    <property type="entry name" value="Ribonuclease H-like"/>
    <property type="match status" value="1"/>
</dbReference>
<evidence type="ECO:0000313" key="4">
    <source>
        <dbReference type="EMBL" id="KAJ3560649.1"/>
    </source>
</evidence>
<feature type="compositionally biased region" description="Acidic residues" evidence="2">
    <location>
        <begin position="875"/>
        <end position="885"/>
    </location>
</feature>
<dbReference type="Pfam" id="PF24764">
    <property type="entry name" value="rva_4"/>
    <property type="match status" value="1"/>
</dbReference>
<feature type="region of interest" description="Disordered" evidence="2">
    <location>
        <begin position="182"/>
        <end position="211"/>
    </location>
</feature>
<feature type="compositionally biased region" description="Basic and acidic residues" evidence="2">
    <location>
        <begin position="477"/>
        <end position="496"/>
    </location>
</feature>
<dbReference type="GO" id="GO:0015074">
    <property type="term" value="P:DNA integration"/>
    <property type="evidence" value="ECO:0007669"/>
    <property type="project" value="InterPro"/>
</dbReference>
<feature type="compositionally biased region" description="Polar residues" evidence="2">
    <location>
        <begin position="1515"/>
        <end position="1528"/>
    </location>
</feature>
<keyword evidence="1" id="KW-0694">RNA-binding</keyword>
<feature type="compositionally biased region" description="Low complexity" evidence="2">
    <location>
        <begin position="446"/>
        <end position="458"/>
    </location>
</feature>
<reference evidence="4" key="1">
    <citation type="submission" date="2022-07" db="EMBL/GenBank/DDBJ databases">
        <title>Genome Sequence of Leucocoprinus birnbaumii.</title>
        <authorList>
            <person name="Buettner E."/>
        </authorList>
    </citation>
    <scope>NUCLEOTIDE SEQUENCE</scope>
    <source>
        <strain evidence="4">VT141</strain>
    </source>
</reference>
<keyword evidence="5" id="KW-1185">Reference proteome</keyword>